<feature type="compositionally biased region" description="Basic and acidic residues" evidence="1">
    <location>
        <begin position="25"/>
        <end position="34"/>
    </location>
</feature>
<evidence type="ECO:0000259" key="2">
    <source>
        <dbReference type="Pfam" id="PF09994"/>
    </source>
</evidence>
<dbReference type="PANTHER" id="PTHR33840">
    <property type="match status" value="1"/>
</dbReference>
<evidence type="ECO:0000256" key="1">
    <source>
        <dbReference type="SAM" id="MobiDB-lite"/>
    </source>
</evidence>
<feature type="region of interest" description="Disordered" evidence="1">
    <location>
        <begin position="1"/>
        <end position="34"/>
    </location>
</feature>
<proteinExistence type="predicted"/>
<comment type="caution">
    <text evidence="3">The sequence shown here is derived from an EMBL/GenBank/DDBJ whole genome shotgun (WGS) entry which is preliminary data.</text>
</comment>
<evidence type="ECO:0000313" key="4">
    <source>
        <dbReference type="Proteomes" id="UP001405405"/>
    </source>
</evidence>
<evidence type="ECO:0000313" key="3">
    <source>
        <dbReference type="EMBL" id="MEN7431713.1"/>
    </source>
</evidence>
<dbReference type="InterPro" id="IPR018712">
    <property type="entry name" value="Tle1-like_cat"/>
</dbReference>
<dbReference type="Proteomes" id="UP001405405">
    <property type="component" value="Unassembled WGS sequence"/>
</dbReference>
<protein>
    <submittedName>
        <fullName evidence="3">DUF2235 domain-containing protein</fullName>
    </submittedName>
</protein>
<accession>A0ABV0CLL7</accession>
<name>A0ABV0CLL7_9NEIS</name>
<reference evidence="3 4" key="1">
    <citation type="submission" date="2023-12" db="EMBL/GenBank/DDBJ databases">
        <title>Chromobacterium sp. strain TRC.1.1.SA producing antimicrobial pigment.</title>
        <authorList>
            <person name="Verma N."/>
            <person name="Choksket S."/>
            <person name="Pinnaka A.K."/>
            <person name="Korpole S."/>
        </authorList>
    </citation>
    <scope>NUCLEOTIDE SEQUENCE [LARGE SCALE GENOMIC DNA]</scope>
    <source>
        <strain evidence="3 4">TRC1.1.SA</strain>
    </source>
</reference>
<gene>
    <name evidence="3" type="ORF">VA599_13215</name>
</gene>
<dbReference type="EMBL" id="JAYFSJ010000009">
    <property type="protein sequence ID" value="MEN7431713.1"/>
    <property type="molecule type" value="Genomic_DNA"/>
</dbReference>
<keyword evidence="4" id="KW-1185">Reference proteome</keyword>
<dbReference type="Pfam" id="PF09994">
    <property type="entry name" value="T6SS_Tle1-like_cat"/>
    <property type="match status" value="2"/>
</dbReference>
<organism evidence="3 4">
    <name type="scientific">Chromobacterium indicum</name>
    <dbReference type="NCBI Taxonomy" id="3110228"/>
    <lineage>
        <taxon>Bacteria</taxon>
        <taxon>Pseudomonadati</taxon>
        <taxon>Pseudomonadota</taxon>
        <taxon>Betaproteobacteria</taxon>
        <taxon>Neisseriales</taxon>
        <taxon>Chromobacteriaceae</taxon>
        <taxon>Chromobacterium</taxon>
    </lineage>
</organism>
<feature type="compositionally biased region" description="Basic and acidic residues" evidence="1">
    <location>
        <begin position="454"/>
        <end position="468"/>
    </location>
</feature>
<sequence>MSIQNASCPSLEKESSAQKAARYQKKAELTDNKKNNAPSCKTDVWVTLFFDGTNNNRDRDLEEAKKTKPRSRCDHSNIVSLFDTAKLDPDAHYFSYYMQGVGTIFKLIGEEEPDDLGLSMAAGGQARLSYAYYQLCNAISYSFNKIRIFSASEFKKELKVSKDRNPNPRFPDLSSLDAVQKKLAIHVGNNKNTPKIEIVNVAIFGFSRGAALARVFSRWLELSCKRQGDTWLFAGCIPIRLYFLGIFDTVASVGMAHSTPGLGRAPGRSANGVVDGQNSWATPDMLKVTAFTKQCRHYVASHEIRYSFPLTSIRHEDGSMPLNAVEVVYPGSHSDVGGGYGPGDQGKAVGHRRKLLSQVPLLNMYNDARSAGVPLQAFSTLADKEVQGDFEIDSSLIKRFNAYMAWASAGGRIVEEALYAHLKKYWHWRIATSPQFMQQDCIQQLSKGTTLRSSRSDKQDLEDMRASEKDWQGDLSRARIVQSDVNEAAELLRLQSEEAGKPVPKDVHDFFDQHLHDSHASFYMIGPTTAWQRQQRIADARYKSKSVIYNPATGLTPKKLSPFEQKLVKCAPGDSSEPNKIDSSNYPVVTDSDYSDLVKGDGAGGRVASAMTNTRREVGGHAHQRATFVGRYERYAKTTSAIDFLARDTLKGRQEQLAYDYKEQVRMRNLAFENQKTILKDQGLPTDKLEQVHKQDMFQLGVKFRQQIQSL</sequence>
<feature type="region of interest" description="Disordered" evidence="1">
    <location>
        <begin position="448"/>
        <end position="468"/>
    </location>
</feature>
<dbReference type="RefSeq" id="WP_346788942.1">
    <property type="nucleotide sequence ID" value="NZ_JAYFSJ010000009.1"/>
</dbReference>
<feature type="domain" description="T6SS Phospholipase effector Tle1-like catalytic" evidence="2">
    <location>
        <begin position="48"/>
        <end position="219"/>
    </location>
</feature>
<dbReference type="PANTHER" id="PTHR33840:SF1">
    <property type="entry name" value="TLE1 PHOSPHOLIPASE DOMAIN-CONTAINING PROTEIN"/>
    <property type="match status" value="1"/>
</dbReference>
<feature type="domain" description="T6SS Phospholipase effector Tle1-like catalytic" evidence="2">
    <location>
        <begin position="239"/>
        <end position="365"/>
    </location>
</feature>